<dbReference type="NCBIfam" id="TIGR00723">
    <property type="entry name" value="ttdB_fumA_fumB"/>
    <property type="match status" value="1"/>
</dbReference>
<dbReference type="SUPFAM" id="SSF117457">
    <property type="entry name" value="FumA C-terminal domain-like"/>
    <property type="match status" value="1"/>
</dbReference>
<dbReference type="PANTHER" id="PTHR43351:SF2">
    <property type="entry name" value="L(+)-TARTRATE DEHYDRATASE SUBUNIT BETA-RELATED"/>
    <property type="match status" value="1"/>
</dbReference>
<dbReference type="EMBL" id="WPAF01000004">
    <property type="protein sequence ID" value="KAF0134841.1"/>
    <property type="molecule type" value="Genomic_DNA"/>
</dbReference>
<evidence type="ECO:0000313" key="5">
    <source>
        <dbReference type="Proteomes" id="UP000488506"/>
    </source>
</evidence>
<proteinExistence type="inferred from homology"/>
<comment type="caution">
    <text evidence="4">The sequence shown here is derived from an EMBL/GenBank/DDBJ whole genome shotgun (WGS) entry which is preliminary data.</text>
</comment>
<name>A0A833NXF7_UNCSA</name>
<dbReference type="Pfam" id="PF05683">
    <property type="entry name" value="Fumerase_C"/>
    <property type="match status" value="1"/>
</dbReference>
<dbReference type="GO" id="GO:0016836">
    <property type="term" value="F:hydro-lyase activity"/>
    <property type="evidence" value="ECO:0007669"/>
    <property type="project" value="InterPro"/>
</dbReference>
<dbReference type="Proteomes" id="UP000488506">
    <property type="component" value="Unassembled WGS sequence"/>
</dbReference>
<dbReference type="PANTHER" id="PTHR43351">
    <property type="entry name" value="L(+)-TARTRATE DEHYDRATASE SUBUNIT BETA"/>
    <property type="match status" value="1"/>
</dbReference>
<evidence type="ECO:0000313" key="4">
    <source>
        <dbReference type="EMBL" id="KAF0134841.1"/>
    </source>
</evidence>
<evidence type="ECO:0000256" key="1">
    <source>
        <dbReference type="ARBA" id="ARBA00008876"/>
    </source>
</evidence>
<reference evidence="4 5" key="1">
    <citation type="submission" date="2019-12" db="EMBL/GenBank/DDBJ databases">
        <authorList>
            <person name="Wolfe R."/>
            <person name="Danczak R."/>
            <person name="Wilkins M."/>
        </authorList>
    </citation>
    <scope>NUCLEOTIDE SEQUENCE [LARGE SCALE GENOMIC DNA]</scope>
    <source>
        <strain evidence="4">X2_MaxBin.013</strain>
    </source>
</reference>
<dbReference type="InterPro" id="IPR004647">
    <property type="entry name" value="Fe-S_hydro-lyase_TtdB-typ_cat"/>
</dbReference>
<keyword evidence="2" id="KW-0456">Lyase</keyword>
<dbReference type="Gene3D" id="3.20.130.10">
    <property type="entry name" value="Fe-S hydro-lyase, tartrate dehydratase beta-type, catalytic domain"/>
    <property type="match status" value="1"/>
</dbReference>
<evidence type="ECO:0000259" key="3">
    <source>
        <dbReference type="Pfam" id="PF05683"/>
    </source>
</evidence>
<comment type="similarity">
    <text evidence="1">Belongs to the class-I fumarase family.</text>
</comment>
<accession>A0A833NXF7</accession>
<evidence type="ECO:0000256" key="2">
    <source>
        <dbReference type="ARBA" id="ARBA00023239"/>
    </source>
</evidence>
<gene>
    <name evidence="4" type="ORF">FD145_409</name>
</gene>
<feature type="domain" description="Fe-S hydro-lyase tartrate dehydratase beta-type catalytic" evidence="3">
    <location>
        <begin position="8"/>
        <end position="162"/>
    </location>
</feature>
<organism evidence="4 5">
    <name type="scientific">Candidatus Saganbacteria bacterium</name>
    <dbReference type="NCBI Taxonomy" id="2575572"/>
    <lineage>
        <taxon>Bacteria</taxon>
        <taxon>Bacillati</taxon>
        <taxon>Saganbacteria</taxon>
    </lineage>
</organism>
<dbReference type="InterPro" id="IPR036660">
    <property type="entry name" value="Fe-S_hydroAse_TtdB_cat_sf"/>
</dbReference>
<protein>
    <submittedName>
        <fullName evidence="4">Fumarate hydratase subunit beta</fullName>
    </submittedName>
</protein>
<sequence length="200" mass="21046">MKEISTPLDDKTIKSLKAGDQVLISGIVYVARDAAHQKGIPFDVKGQIIFYAGPTPGDPIGSIGPTTASRMDPFILPLLKKGLKATIGKGPRSEGVKKAHKKYKAVYFTATGGAAALLSKTVVRSEVIAYPELGAEAILKLEVVKFPAIVAYDSHGGDLFQKGRKKYSKLVTIRHSRGSGNPFNSLDAASSLPAGQAGAA</sequence>
<dbReference type="AlphaFoldDB" id="A0A833NXF7"/>